<dbReference type="EMBL" id="BTGU01000886">
    <property type="protein sequence ID" value="GMN69597.1"/>
    <property type="molecule type" value="Genomic_DNA"/>
</dbReference>
<evidence type="ECO:0000313" key="4">
    <source>
        <dbReference type="EMBL" id="GMN69597.1"/>
    </source>
</evidence>
<proteinExistence type="predicted"/>
<name>A0AA88E7M2_FICCA</name>
<organism evidence="4 5">
    <name type="scientific">Ficus carica</name>
    <name type="common">Common fig</name>
    <dbReference type="NCBI Taxonomy" id="3494"/>
    <lineage>
        <taxon>Eukaryota</taxon>
        <taxon>Viridiplantae</taxon>
        <taxon>Streptophyta</taxon>
        <taxon>Embryophyta</taxon>
        <taxon>Tracheophyta</taxon>
        <taxon>Spermatophyta</taxon>
        <taxon>Magnoliopsida</taxon>
        <taxon>eudicotyledons</taxon>
        <taxon>Gunneridae</taxon>
        <taxon>Pentapetalae</taxon>
        <taxon>rosids</taxon>
        <taxon>fabids</taxon>
        <taxon>Rosales</taxon>
        <taxon>Moraceae</taxon>
        <taxon>Ficeae</taxon>
        <taxon>Ficus</taxon>
    </lineage>
</organism>
<keyword evidence="5" id="KW-1185">Reference proteome</keyword>
<dbReference type="EMBL" id="BTGU01000885">
    <property type="protein sequence ID" value="GMN69596.1"/>
    <property type="molecule type" value="Genomic_DNA"/>
</dbReference>
<sequence>MNSRTHELGKSAPLARLVARPCQRSSTIDNEPVRCLSPCRRRTARGQRVQLETHFFTPLSFLSLLYTPTGDVGDEDITVMTSLRRRQYLKEIATPAITFGGWRNRDCHEISRRTVVLCHSTIVNLHVWPQDDGRHERESTSPVTNST</sequence>
<dbReference type="Proteomes" id="UP001187192">
    <property type="component" value="Unassembled WGS sequence"/>
</dbReference>
<evidence type="ECO:0000313" key="1">
    <source>
        <dbReference type="EMBL" id="GMN23938.1"/>
    </source>
</evidence>
<reference evidence="4" key="1">
    <citation type="submission" date="2023-07" db="EMBL/GenBank/DDBJ databases">
        <title>draft genome sequence of fig (Ficus carica).</title>
        <authorList>
            <person name="Takahashi T."/>
            <person name="Nishimura K."/>
        </authorList>
    </citation>
    <scope>NUCLEOTIDE SEQUENCE</scope>
</reference>
<dbReference type="EMBL" id="BTGU01002939">
    <property type="protein sequence ID" value="GMN23955.1"/>
    <property type="molecule type" value="Genomic_DNA"/>
</dbReference>
<dbReference type="AlphaFoldDB" id="A0AA88E7M2"/>
<dbReference type="EMBL" id="BTGU01002938">
    <property type="protein sequence ID" value="GMN23938.1"/>
    <property type="molecule type" value="Genomic_DNA"/>
</dbReference>
<gene>
    <name evidence="3" type="ORF">TIFTF001_038643</name>
    <name evidence="4" type="ORF">TIFTF001_038648</name>
    <name evidence="1" type="ORF">TIFTF001_043738</name>
    <name evidence="2" type="ORF">TIFTF001_043740</name>
</gene>
<accession>A0AA88E7M2</accession>
<evidence type="ECO:0000313" key="5">
    <source>
        <dbReference type="Proteomes" id="UP001187192"/>
    </source>
</evidence>
<comment type="caution">
    <text evidence="4">The sequence shown here is derived from an EMBL/GenBank/DDBJ whole genome shotgun (WGS) entry which is preliminary data.</text>
</comment>
<evidence type="ECO:0000313" key="2">
    <source>
        <dbReference type="EMBL" id="GMN23955.1"/>
    </source>
</evidence>
<evidence type="ECO:0000313" key="3">
    <source>
        <dbReference type="EMBL" id="GMN69596.1"/>
    </source>
</evidence>
<protein>
    <submittedName>
        <fullName evidence="4">Uncharacterized protein</fullName>
    </submittedName>
</protein>